<dbReference type="RefSeq" id="WP_134107931.1">
    <property type="nucleotide sequence ID" value="NZ_SODP01000003.1"/>
</dbReference>
<dbReference type="Gene3D" id="2.30.22.10">
    <property type="entry name" value="Head domain of nucleotide exchange factor GrpE"/>
    <property type="match status" value="1"/>
</dbReference>
<accession>A0A4V3GFC1</accession>
<dbReference type="AlphaFoldDB" id="A0A4V3GFC1"/>
<dbReference type="GO" id="GO:0000774">
    <property type="term" value="F:adenyl-nucleotide exchange factor activity"/>
    <property type="evidence" value="ECO:0007669"/>
    <property type="project" value="InterPro"/>
</dbReference>
<name>A0A4V3GFC1_9ACTN</name>
<dbReference type="SUPFAM" id="SSF51064">
    <property type="entry name" value="Head domain of nucleotide exchange factor GrpE"/>
    <property type="match status" value="1"/>
</dbReference>
<evidence type="ECO:0000256" key="1">
    <source>
        <dbReference type="ARBA" id="ARBA00023186"/>
    </source>
</evidence>
<dbReference type="OrthoDB" id="4578855at2"/>
<dbReference type="Pfam" id="PF01025">
    <property type="entry name" value="GrpE"/>
    <property type="match status" value="1"/>
</dbReference>
<dbReference type="GO" id="GO:0051087">
    <property type="term" value="F:protein-folding chaperone binding"/>
    <property type="evidence" value="ECO:0007669"/>
    <property type="project" value="InterPro"/>
</dbReference>
<feature type="region of interest" description="Disordered" evidence="2">
    <location>
        <begin position="160"/>
        <end position="183"/>
    </location>
</feature>
<dbReference type="InterPro" id="IPR009012">
    <property type="entry name" value="GrpE_head"/>
</dbReference>
<sequence length="183" mass="20196">METTTGVSELTEEVAGLRDLFRRRLLNDKVQQQAVDELTKRLNQADRRAALAMVTPVLRQLVLVLDRIGEPDQDDERVIAIRDELAEILTRCGVTPLGFTTGLAFDPGFHHAVARVEVDDARLDNRVVAEIRPGYLIDGLLLRPAEVRVGWLSLTTRCPQGAGPEEGNINNGGETDGARTEVF</sequence>
<feature type="compositionally biased region" description="Low complexity" evidence="2">
    <location>
        <begin position="161"/>
        <end position="173"/>
    </location>
</feature>
<dbReference type="EMBL" id="SODP01000003">
    <property type="protein sequence ID" value="TDW66189.1"/>
    <property type="molecule type" value="Genomic_DNA"/>
</dbReference>
<comment type="caution">
    <text evidence="3">The sequence shown here is derived from an EMBL/GenBank/DDBJ whole genome shotgun (WGS) entry which is preliminary data.</text>
</comment>
<proteinExistence type="predicted"/>
<dbReference type="GO" id="GO:0042803">
    <property type="term" value="F:protein homodimerization activity"/>
    <property type="evidence" value="ECO:0007669"/>
    <property type="project" value="InterPro"/>
</dbReference>
<gene>
    <name evidence="3" type="ORF">EV653_6211</name>
</gene>
<dbReference type="InterPro" id="IPR000740">
    <property type="entry name" value="GrpE"/>
</dbReference>
<evidence type="ECO:0000313" key="3">
    <source>
        <dbReference type="EMBL" id="TDW66189.1"/>
    </source>
</evidence>
<keyword evidence="1" id="KW-0143">Chaperone</keyword>
<dbReference type="Proteomes" id="UP000295146">
    <property type="component" value="Unassembled WGS sequence"/>
</dbReference>
<keyword evidence="4" id="KW-1185">Reference proteome</keyword>
<dbReference type="PRINTS" id="PR00773">
    <property type="entry name" value="GRPEPROTEIN"/>
</dbReference>
<evidence type="ECO:0000256" key="2">
    <source>
        <dbReference type="SAM" id="MobiDB-lite"/>
    </source>
</evidence>
<evidence type="ECO:0000313" key="4">
    <source>
        <dbReference type="Proteomes" id="UP000295146"/>
    </source>
</evidence>
<organism evidence="3 4">
    <name type="scientific">Kribbella pratensis</name>
    <dbReference type="NCBI Taxonomy" id="2512112"/>
    <lineage>
        <taxon>Bacteria</taxon>
        <taxon>Bacillati</taxon>
        <taxon>Actinomycetota</taxon>
        <taxon>Actinomycetes</taxon>
        <taxon>Propionibacteriales</taxon>
        <taxon>Kribbellaceae</taxon>
        <taxon>Kribbella</taxon>
    </lineage>
</organism>
<reference evidence="3 4" key="1">
    <citation type="submission" date="2019-03" db="EMBL/GenBank/DDBJ databases">
        <title>Genomic Encyclopedia of Type Strains, Phase III (KMG-III): the genomes of soil and plant-associated and newly described type strains.</title>
        <authorList>
            <person name="Whitman W."/>
        </authorList>
    </citation>
    <scope>NUCLEOTIDE SEQUENCE [LARGE SCALE GENOMIC DNA]</scope>
    <source>
        <strain evidence="3 4">VKM Ac-2573</strain>
    </source>
</reference>
<dbReference type="PROSITE" id="PS01071">
    <property type="entry name" value="GRPE"/>
    <property type="match status" value="1"/>
</dbReference>
<dbReference type="GO" id="GO:0006457">
    <property type="term" value="P:protein folding"/>
    <property type="evidence" value="ECO:0007669"/>
    <property type="project" value="InterPro"/>
</dbReference>
<protein>
    <submittedName>
        <fullName evidence="3">Molecular chaperone GrpE</fullName>
    </submittedName>
</protein>